<comment type="caution">
    <text evidence="1">The sequence shown here is derived from an EMBL/GenBank/DDBJ whole genome shotgun (WGS) entry which is preliminary data.</text>
</comment>
<protein>
    <submittedName>
        <fullName evidence="1">Uncharacterized protein</fullName>
    </submittedName>
</protein>
<sequence length="289" mass="31827">MECPPLGESCSVSLEQVRAAFESGAATEVSSTLTPFLRAEWKSNGDRRVINEVAICIGRLVYRWFQSSEAMDAYERKELYSLLQPDGVVLETLLQYNTLNKQQQSQSADDGDGWLTIGADSLPVEWHGKPAVAMAYLKAHAPPSVLYAENLGAVELRVGALEYVLYHICRALVPLRGLRVPHGTLVARSVVYYLARELINFFLPVAVPKAASNSSDTELSSANRSPISQLRNRLHSTSARVDRRMGYINADTLDACSRAQATDLAQYFAFCAALVWLPTGADANLWMPS</sequence>
<gene>
    <name evidence="1" type="ORF">IWW38_003573</name>
</gene>
<evidence type="ECO:0000313" key="2">
    <source>
        <dbReference type="Proteomes" id="UP001139981"/>
    </source>
</evidence>
<feature type="non-terminal residue" evidence="1">
    <location>
        <position position="289"/>
    </location>
</feature>
<proteinExistence type="predicted"/>
<accession>A0ACC1M1Z0</accession>
<evidence type="ECO:0000313" key="1">
    <source>
        <dbReference type="EMBL" id="KAJ2891547.1"/>
    </source>
</evidence>
<name>A0ACC1M1Z0_9FUNG</name>
<organism evidence="1 2">
    <name type="scientific">Coemansia aciculifera</name>
    <dbReference type="NCBI Taxonomy" id="417176"/>
    <lineage>
        <taxon>Eukaryota</taxon>
        <taxon>Fungi</taxon>
        <taxon>Fungi incertae sedis</taxon>
        <taxon>Zoopagomycota</taxon>
        <taxon>Kickxellomycotina</taxon>
        <taxon>Kickxellomycetes</taxon>
        <taxon>Kickxellales</taxon>
        <taxon>Kickxellaceae</taxon>
        <taxon>Coemansia</taxon>
    </lineage>
</organism>
<dbReference type="EMBL" id="JANBVB010000961">
    <property type="protein sequence ID" value="KAJ2891547.1"/>
    <property type="molecule type" value="Genomic_DNA"/>
</dbReference>
<keyword evidence="2" id="KW-1185">Reference proteome</keyword>
<dbReference type="Proteomes" id="UP001139981">
    <property type="component" value="Unassembled WGS sequence"/>
</dbReference>
<reference evidence="1" key="1">
    <citation type="submission" date="2022-07" db="EMBL/GenBank/DDBJ databases">
        <title>Phylogenomic reconstructions and comparative analyses of Kickxellomycotina fungi.</title>
        <authorList>
            <person name="Reynolds N.K."/>
            <person name="Stajich J.E."/>
            <person name="Barry K."/>
            <person name="Grigoriev I.V."/>
            <person name="Crous P."/>
            <person name="Smith M.E."/>
        </authorList>
    </citation>
    <scope>NUCLEOTIDE SEQUENCE</scope>
    <source>
        <strain evidence="1">CBS 190363</strain>
    </source>
</reference>